<feature type="compositionally biased region" description="Polar residues" evidence="2">
    <location>
        <begin position="112"/>
        <end position="124"/>
    </location>
</feature>
<evidence type="ECO:0000256" key="1">
    <source>
        <dbReference type="SAM" id="Coils"/>
    </source>
</evidence>
<dbReference type="InterPro" id="IPR030392">
    <property type="entry name" value="S74_ICA"/>
</dbReference>
<evidence type="ECO:0000313" key="5">
    <source>
        <dbReference type="Proteomes" id="UP000002630"/>
    </source>
</evidence>
<feature type="region of interest" description="Disordered" evidence="2">
    <location>
        <begin position="107"/>
        <end position="128"/>
    </location>
</feature>
<evidence type="ECO:0000259" key="3">
    <source>
        <dbReference type="PROSITE" id="PS51688"/>
    </source>
</evidence>
<evidence type="ECO:0000256" key="2">
    <source>
        <dbReference type="SAM" id="MobiDB-lite"/>
    </source>
</evidence>
<dbReference type="PROSITE" id="PS51688">
    <property type="entry name" value="ICA"/>
    <property type="match status" value="1"/>
</dbReference>
<reference evidence="4 5" key="1">
    <citation type="journal article" date="2010" name="Nature">
        <title>The Ectocarpus genome and the independent evolution of multicellularity in brown algae.</title>
        <authorList>
            <person name="Cock J.M."/>
            <person name="Sterck L."/>
            <person name="Rouze P."/>
            <person name="Scornet D."/>
            <person name="Allen A.E."/>
            <person name="Amoutzias G."/>
            <person name="Anthouard V."/>
            <person name="Artiguenave F."/>
            <person name="Aury J.M."/>
            <person name="Badger J.H."/>
            <person name="Beszteri B."/>
            <person name="Billiau K."/>
            <person name="Bonnet E."/>
            <person name="Bothwell J.H."/>
            <person name="Bowler C."/>
            <person name="Boyen C."/>
            <person name="Brownlee C."/>
            <person name="Carrano C.J."/>
            <person name="Charrier B."/>
            <person name="Cho G.Y."/>
            <person name="Coelho S.M."/>
            <person name="Collen J."/>
            <person name="Corre E."/>
            <person name="Da Silva C."/>
            <person name="Delage L."/>
            <person name="Delaroque N."/>
            <person name="Dittami S.M."/>
            <person name="Doulbeau S."/>
            <person name="Elias M."/>
            <person name="Farnham G."/>
            <person name="Gachon C.M."/>
            <person name="Gschloessl B."/>
            <person name="Heesch S."/>
            <person name="Jabbari K."/>
            <person name="Jubin C."/>
            <person name="Kawai H."/>
            <person name="Kimura K."/>
            <person name="Kloareg B."/>
            <person name="Kupper F.C."/>
            <person name="Lang D."/>
            <person name="Le Bail A."/>
            <person name="Leblanc C."/>
            <person name="Lerouge P."/>
            <person name="Lohr M."/>
            <person name="Lopez P.J."/>
            <person name="Martens C."/>
            <person name="Maumus F."/>
            <person name="Michel G."/>
            <person name="Miranda-Saavedra D."/>
            <person name="Morales J."/>
            <person name="Moreau H."/>
            <person name="Motomura T."/>
            <person name="Nagasato C."/>
            <person name="Napoli C.A."/>
            <person name="Nelson D.R."/>
            <person name="Nyvall-Collen P."/>
            <person name="Peters A.F."/>
            <person name="Pommier C."/>
            <person name="Potin P."/>
            <person name="Poulain J."/>
            <person name="Quesneville H."/>
            <person name="Read B."/>
            <person name="Rensing S.A."/>
            <person name="Ritter A."/>
            <person name="Rousvoal S."/>
            <person name="Samanta M."/>
            <person name="Samson G."/>
            <person name="Schroeder D.C."/>
            <person name="Segurens B."/>
            <person name="Strittmatter M."/>
            <person name="Tonon T."/>
            <person name="Tregear J.W."/>
            <person name="Valentin K."/>
            <person name="von Dassow P."/>
            <person name="Yamagishi T."/>
            <person name="Van de Peer Y."/>
            <person name="Wincker P."/>
        </authorList>
    </citation>
    <scope>NUCLEOTIDE SEQUENCE [LARGE SCALE GENOMIC DNA]</scope>
    <source>
        <strain evidence="5">Ec32 / CCAP1310/4</strain>
    </source>
</reference>
<protein>
    <recommendedName>
        <fullName evidence="3">Peptidase S74 domain-containing protein</fullName>
    </recommendedName>
</protein>
<dbReference type="Proteomes" id="UP000002630">
    <property type="component" value="Linkage Group LG25"/>
</dbReference>
<organism evidence="4 5">
    <name type="scientific">Ectocarpus siliculosus</name>
    <name type="common">Brown alga</name>
    <name type="synonym">Conferva siliculosa</name>
    <dbReference type="NCBI Taxonomy" id="2880"/>
    <lineage>
        <taxon>Eukaryota</taxon>
        <taxon>Sar</taxon>
        <taxon>Stramenopiles</taxon>
        <taxon>Ochrophyta</taxon>
        <taxon>PX clade</taxon>
        <taxon>Phaeophyceae</taxon>
        <taxon>Ectocarpales</taxon>
        <taxon>Ectocarpaceae</taxon>
        <taxon>Ectocarpus</taxon>
    </lineage>
</organism>
<evidence type="ECO:0000313" key="4">
    <source>
        <dbReference type="EMBL" id="CBJ33556.1"/>
    </source>
</evidence>
<dbReference type="EMBL" id="FN649750">
    <property type="protein sequence ID" value="CBJ33556.1"/>
    <property type="molecule type" value="Genomic_DNA"/>
</dbReference>
<dbReference type="EMBL" id="FN648723">
    <property type="protein sequence ID" value="CBJ33556.1"/>
    <property type="molecule type" value="Genomic_DNA"/>
</dbReference>
<dbReference type="Pfam" id="PF13884">
    <property type="entry name" value="Peptidase_S74"/>
    <property type="match status" value="1"/>
</dbReference>
<name>D7G3M4_ECTSI</name>
<accession>D7G3M4</accession>
<dbReference type="InParanoid" id="D7G3M4"/>
<dbReference type="OrthoDB" id="27041at2759"/>
<dbReference type="AlphaFoldDB" id="D7G3M4"/>
<sequence>MLETGTGSGSGVSKVGSESLRSLAGVVQPSGAEYGLGVFDKKGELSRAEGVAVFPGGVVDVRGLGPHLQHGDVDFQGFTARNISLSGVSSITGLHHLEVRRLFIGAPPPGETTDNNHPSGNEQANPVGPSSIAILKGDGELLSAGEAFSVNPVTGTLLAPRLGPHEVTGDVDLVGNTMRNAVLESPEIRGTISSLDASNLKVSVQASVSRGHLAVFSSQTSEDADGSIGSSGKALGLASGGGGLAWQDGALQDVRLGGTTTLEGNLDLGGHRLLNFDYETPDLEHVDELTIRRTLKLDKHSNAHPLGEILVVSDGGSVAPADPANLSIKASSASIAHLTSVEQLTCQGHVEINGETFIAGGVSIDGEVGLSAGLDARGTGVKNARLQNATFEGAIAGDVDVDGRVKIGTLKKKKEEKKKKGAQAVVVVGDEGELRAAEGMEFNDEGGVFVTEMISGHKVTGTVDFGGEALLSPGLNFTMGGGVSGLPSLSVGDGGLSVDGVLSTASDVMIEGSVTVSGAVMGRGPYMDTSDARMKMEVKDISASDAMAVMKGLRAVTYVLKPEALLASKARNSQTRTHGDRRQHGFIAQEVEQVAPEVVAEDSNGYKTVAYSRLVPTLATALSAALDRLDRLEEAPASTSLPASTITADEAYEASARKVAAGRLSSAMAASGSAYGGSSADIVGRRPAVSPQRHKSLDAVFHEEGHVGQLGSKPAVSDLIQLSEENNALRVRVEEMEKRIADLERGLAGVANLGWPHES</sequence>
<keyword evidence="5" id="KW-1185">Reference proteome</keyword>
<feature type="domain" description="Peptidase S74" evidence="3">
    <location>
        <begin position="530"/>
        <end position="636"/>
    </location>
</feature>
<proteinExistence type="predicted"/>
<dbReference type="STRING" id="2880.D7G3M4"/>
<keyword evidence="1" id="KW-0175">Coiled coil</keyword>
<gene>
    <name evidence="4" type="ORF">Esi_0513_0003</name>
</gene>
<feature type="coiled-coil region" evidence="1">
    <location>
        <begin position="719"/>
        <end position="753"/>
    </location>
</feature>